<accession>A0ABW1LHD0</accession>
<sequence length="165" mass="18832">MPGSDDTETVLSHGVDLGWGQPDVRRRGGDLWLEIWVPMGAFETSYEVPVDPEHVAVLRDDFRRYLMVWHSLVQVLGRHRHDLVAQQAAARECLDLICFGTEAEVSAHLGREHRDVAIELVGFGGDYDRMLGGSWFDAHLPTTPVAYDNDLRERQIKTNQARRRR</sequence>
<dbReference type="Proteomes" id="UP001596135">
    <property type="component" value="Unassembled WGS sequence"/>
</dbReference>
<keyword evidence="2" id="KW-1185">Reference proteome</keyword>
<dbReference type="EMBL" id="JBHSRJ010000004">
    <property type="protein sequence ID" value="MFC6042885.1"/>
    <property type="molecule type" value="Genomic_DNA"/>
</dbReference>
<comment type="caution">
    <text evidence="1">The sequence shown here is derived from an EMBL/GenBank/DDBJ whole genome shotgun (WGS) entry which is preliminary data.</text>
</comment>
<organism evidence="1 2">
    <name type="scientific">Nocardioides hankookensis</name>
    <dbReference type="NCBI Taxonomy" id="443157"/>
    <lineage>
        <taxon>Bacteria</taxon>
        <taxon>Bacillati</taxon>
        <taxon>Actinomycetota</taxon>
        <taxon>Actinomycetes</taxon>
        <taxon>Propionibacteriales</taxon>
        <taxon>Nocardioidaceae</taxon>
        <taxon>Nocardioides</taxon>
    </lineage>
</organism>
<name>A0ABW1LHD0_9ACTN</name>
<evidence type="ECO:0000313" key="2">
    <source>
        <dbReference type="Proteomes" id="UP001596135"/>
    </source>
</evidence>
<gene>
    <name evidence="1" type="ORF">ACFPYL_07360</name>
</gene>
<proteinExistence type="predicted"/>
<evidence type="ECO:0000313" key="1">
    <source>
        <dbReference type="EMBL" id="MFC6042885.1"/>
    </source>
</evidence>
<reference evidence="2" key="1">
    <citation type="journal article" date="2019" name="Int. J. Syst. Evol. Microbiol.">
        <title>The Global Catalogue of Microorganisms (GCM) 10K type strain sequencing project: providing services to taxonomists for standard genome sequencing and annotation.</title>
        <authorList>
            <consortium name="The Broad Institute Genomics Platform"/>
            <consortium name="The Broad Institute Genome Sequencing Center for Infectious Disease"/>
            <person name="Wu L."/>
            <person name="Ma J."/>
        </authorList>
    </citation>
    <scope>NUCLEOTIDE SEQUENCE [LARGE SCALE GENOMIC DNA]</scope>
    <source>
        <strain evidence="2">CCUG 54522</strain>
    </source>
</reference>
<dbReference type="RefSeq" id="WP_379152417.1">
    <property type="nucleotide sequence ID" value="NZ_JBHSRJ010000004.1"/>
</dbReference>
<protein>
    <submittedName>
        <fullName evidence="1">Uncharacterized protein</fullName>
    </submittedName>
</protein>